<dbReference type="Gene3D" id="1.20.1270.60">
    <property type="entry name" value="Arfaptin homology (AH) domain/BAR domain"/>
    <property type="match status" value="1"/>
</dbReference>
<feature type="compositionally biased region" description="Basic and acidic residues" evidence="2">
    <location>
        <begin position="407"/>
        <end position="419"/>
    </location>
</feature>
<dbReference type="GO" id="GO:0070941">
    <property type="term" value="P:eisosome assembly"/>
    <property type="evidence" value="ECO:0007669"/>
    <property type="project" value="TreeGrafter"/>
</dbReference>
<feature type="compositionally biased region" description="Gly residues" evidence="2">
    <location>
        <begin position="421"/>
        <end position="430"/>
    </location>
</feature>
<feature type="coiled-coil region" evidence="1">
    <location>
        <begin position="171"/>
        <end position="198"/>
    </location>
</feature>
<sequence>MPVPGFLSSFADKAQSAINATPLAGHIPHTSPPPPADQAHPLPPSSSYKSHALESLQHQIRTFGQQYIATSTLPVQRIITVQKGVALSFDALSRDSKAQSKELYTWGQGEDADLKDVSDRLAYLNFVQGSLAGTLANKLDAARTPFKALRDAENALAPRRAARQGLQNQIARTEHDQLKGSEQRLAELKQQLSRAEAADEQPEKDVELLKRKALRESELAKWDAMREVTPSTAAARASLQRALDNYKTGHINLPPSPLPSPSSHGGGSDIDGDTRSFGESHANELDSLASESDHTQPGIPLTPPPPQPRSVSGTEQGGSAEDAERTRSPPINPSALNNAPALLPAPIPSSSPSAFPSAPGLVDTSSSSSAPAQTTSPLTIPPQPTIAETGVPLSASSASGPGPKSGSLKDVRGAREDAGVRSGGGYGGYGQTPSPQAATTEAAHPTAEEEKARLERAERERVASSSANESAPTTATPGYETAEEEKKRLEKEERERVLAGGGANQNVSANEGEGAKKEDEDEELPAYQEM</sequence>
<evidence type="ECO:0008006" key="5">
    <source>
        <dbReference type="Google" id="ProtNLM"/>
    </source>
</evidence>
<name>F8QBK5_SERL3</name>
<proteinExistence type="predicted"/>
<feature type="compositionally biased region" description="Low complexity" evidence="2">
    <location>
        <begin position="333"/>
        <end position="342"/>
    </location>
</feature>
<dbReference type="GO" id="GO:0006897">
    <property type="term" value="P:endocytosis"/>
    <property type="evidence" value="ECO:0007669"/>
    <property type="project" value="TreeGrafter"/>
</dbReference>
<evidence type="ECO:0000256" key="1">
    <source>
        <dbReference type="SAM" id="Coils"/>
    </source>
</evidence>
<feature type="compositionally biased region" description="Basic and acidic residues" evidence="2">
    <location>
        <begin position="272"/>
        <end position="284"/>
    </location>
</feature>
<dbReference type="GO" id="GO:0036286">
    <property type="term" value="C:eisosome filament"/>
    <property type="evidence" value="ECO:0007669"/>
    <property type="project" value="TreeGrafter"/>
</dbReference>
<dbReference type="GO" id="GO:0008289">
    <property type="term" value="F:lipid binding"/>
    <property type="evidence" value="ECO:0007669"/>
    <property type="project" value="TreeGrafter"/>
</dbReference>
<dbReference type="STRING" id="936435.F8QBK5"/>
<dbReference type="InterPro" id="IPR028245">
    <property type="entry name" value="PIL1/LSP1"/>
</dbReference>
<dbReference type="HOGENOM" id="CLU_019994_0_0_1"/>
<dbReference type="OMA" id="HHQLRSF"/>
<evidence type="ECO:0000256" key="2">
    <source>
        <dbReference type="SAM" id="MobiDB-lite"/>
    </source>
</evidence>
<feature type="region of interest" description="Disordered" evidence="2">
    <location>
        <begin position="19"/>
        <end position="49"/>
    </location>
</feature>
<feature type="compositionally biased region" description="Basic and acidic residues" evidence="2">
    <location>
        <begin position="484"/>
        <end position="497"/>
    </location>
</feature>
<dbReference type="eggNOG" id="ENOG502QQ1T">
    <property type="taxonomic scope" value="Eukaryota"/>
</dbReference>
<evidence type="ECO:0000313" key="4">
    <source>
        <dbReference type="Proteomes" id="UP000008063"/>
    </source>
</evidence>
<feature type="compositionally biased region" description="Low complexity" evidence="2">
    <location>
        <begin position="392"/>
        <end position="406"/>
    </location>
</feature>
<dbReference type="AlphaFoldDB" id="F8QBK5"/>
<dbReference type="GO" id="GO:0005886">
    <property type="term" value="C:plasma membrane"/>
    <property type="evidence" value="ECO:0007669"/>
    <property type="project" value="TreeGrafter"/>
</dbReference>
<organism evidence="4">
    <name type="scientific">Serpula lacrymans var. lacrymans (strain S7.3)</name>
    <name type="common">Dry rot fungus</name>
    <dbReference type="NCBI Taxonomy" id="936435"/>
    <lineage>
        <taxon>Eukaryota</taxon>
        <taxon>Fungi</taxon>
        <taxon>Dikarya</taxon>
        <taxon>Basidiomycota</taxon>
        <taxon>Agaricomycotina</taxon>
        <taxon>Agaricomycetes</taxon>
        <taxon>Agaricomycetidae</taxon>
        <taxon>Boletales</taxon>
        <taxon>Coniophorineae</taxon>
        <taxon>Serpulaceae</taxon>
        <taxon>Serpula</taxon>
    </lineage>
</organism>
<dbReference type="PANTHER" id="PTHR31962">
    <property type="entry name" value="SPHINGOLIPID LONG CHAIN BASE-RESPONSIVE PROTEIN PIL1"/>
    <property type="match status" value="1"/>
</dbReference>
<keyword evidence="1" id="KW-0175">Coiled coil</keyword>
<dbReference type="EMBL" id="GL945488">
    <property type="protein sequence ID" value="EGN94591.1"/>
    <property type="molecule type" value="Genomic_DNA"/>
</dbReference>
<accession>F8QBK5</accession>
<gene>
    <name evidence="3" type="ORF">SERLA73DRAFT_171548</name>
</gene>
<dbReference type="Proteomes" id="UP000008063">
    <property type="component" value="Unassembled WGS sequence"/>
</dbReference>
<dbReference type="Pfam" id="PF13805">
    <property type="entry name" value="Pil1"/>
    <property type="match status" value="1"/>
</dbReference>
<feature type="region of interest" description="Disordered" evidence="2">
    <location>
        <begin position="247"/>
        <end position="530"/>
    </location>
</feature>
<protein>
    <recommendedName>
        <fullName evidence="5">Eisosome component PIL1-domain-containing protein</fullName>
    </recommendedName>
</protein>
<dbReference type="OrthoDB" id="5599269at2759"/>
<feature type="compositionally biased region" description="Basic and acidic residues" evidence="2">
    <location>
        <begin position="446"/>
        <end position="462"/>
    </location>
</feature>
<evidence type="ECO:0000313" key="3">
    <source>
        <dbReference type="EMBL" id="EGN94591.1"/>
    </source>
</evidence>
<dbReference type="InParanoid" id="F8QBK5"/>
<feature type="compositionally biased region" description="Pro residues" evidence="2">
    <location>
        <begin position="30"/>
        <end position="44"/>
    </location>
</feature>
<keyword evidence="4" id="KW-1185">Reference proteome</keyword>
<feature type="compositionally biased region" description="Low complexity" evidence="2">
    <location>
        <begin position="350"/>
        <end position="377"/>
    </location>
</feature>
<dbReference type="PANTHER" id="PTHR31962:SF1">
    <property type="entry name" value="SPHINGOLIPID LONG CHAIN BASE-RESPONSIVE PROTEIN PIL1"/>
    <property type="match status" value="1"/>
</dbReference>
<dbReference type="InterPro" id="IPR027267">
    <property type="entry name" value="AH/BAR_dom_sf"/>
</dbReference>
<reference evidence="4" key="1">
    <citation type="journal article" date="2011" name="Science">
        <title>The plant cell wall-decomposing machinery underlies the functional diversity of forest fungi.</title>
        <authorList>
            <person name="Eastwood D.C."/>
            <person name="Floudas D."/>
            <person name="Binder M."/>
            <person name="Majcherczyk A."/>
            <person name="Schneider P."/>
            <person name="Aerts A."/>
            <person name="Asiegbu F.O."/>
            <person name="Baker S.E."/>
            <person name="Barry K."/>
            <person name="Bendiksby M."/>
            <person name="Blumentritt M."/>
            <person name="Coutinho P.M."/>
            <person name="Cullen D."/>
            <person name="de Vries R.P."/>
            <person name="Gathman A."/>
            <person name="Goodell B."/>
            <person name="Henrissat B."/>
            <person name="Ihrmark K."/>
            <person name="Kauserud H."/>
            <person name="Kohler A."/>
            <person name="LaButti K."/>
            <person name="Lapidus A."/>
            <person name="Lavin J.L."/>
            <person name="Lee Y.-H."/>
            <person name="Lindquist E."/>
            <person name="Lilly W."/>
            <person name="Lucas S."/>
            <person name="Morin E."/>
            <person name="Murat C."/>
            <person name="Oguiza J.A."/>
            <person name="Park J."/>
            <person name="Pisabarro A.G."/>
            <person name="Riley R."/>
            <person name="Rosling A."/>
            <person name="Salamov A."/>
            <person name="Schmidt O."/>
            <person name="Schmutz J."/>
            <person name="Skrede I."/>
            <person name="Stenlid J."/>
            <person name="Wiebenga A."/>
            <person name="Xie X."/>
            <person name="Kuees U."/>
            <person name="Hibbett D.S."/>
            <person name="Hoffmeister D."/>
            <person name="Hoegberg N."/>
            <person name="Martin F."/>
            <person name="Grigoriev I.V."/>
            <person name="Watkinson S.C."/>
        </authorList>
    </citation>
    <scope>NUCLEOTIDE SEQUENCE [LARGE SCALE GENOMIC DNA]</scope>
    <source>
        <strain evidence="4">strain S7.3</strain>
    </source>
</reference>